<dbReference type="Proteomes" id="UP000245910">
    <property type="component" value="Chromosome I"/>
</dbReference>
<dbReference type="SUPFAM" id="SSF51182">
    <property type="entry name" value="RmlC-like cupins"/>
    <property type="match status" value="1"/>
</dbReference>
<reference evidence="2" key="1">
    <citation type="submission" date="2014-10" db="EMBL/GenBank/DDBJ databases">
        <authorList>
            <person name="King R."/>
        </authorList>
    </citation>
    <scope>NUCLEOTIDE SEQUENCE [LARGE SCALE GENOMIC DNA]</scope>
    <source>
        <strain evidence="2">A3/5</strain>
    </source>
</reference>
<dbReference type="AlphaFoldDB" id="A0A2L2THT6"/>
<dbReference type="InterPro" id="IPR011051">
    <property type="entry name" value="RmlC_Cupin_sf"/>
</dbReference>
<dbReference type="OrthoDB" id="2588190at2759"/>
<accession>A0A2L2THT6</accession>
<dbReference type="InterPro" id="IPR014710">
    <property type="entry name" value="RmlC-like_jellyroll"/>
</dbReference>
<evidence type="ECO:0000313" key="1">
    <source>
        <dbReference type="EMBL" id="CEI67583.1"/>
    </source>
</evidence>
<name>A0A2L2THT6_9HYPO</name>
<evidence type="ECO:0008006" key="3">
    <source>
        <dbReference type="Google" id="ProtNLM"/>
    </source>
</evidence>
<protein>
    <recommendedName>
        <fullName evidence="3">Cupin 2 conserved barrel domain-containing protein</fullName>
    </recommendedName>
</protein>
<dbReference type="STRING" id="56646.A0A2L2THT6"/>
<keyword evidence="2" id="KW-1185">Reference proteome</keyword>
<sequence length="326" mass="37182">MRLFRLSDGVIEMPEKDSATRIIRSTDAKMAKTAILHLAPNPANESMRFYSHKNAYAAFVVWAGCFLFFDGDKTEQLRRGDFIFIPPGTVYGYQSLISESELLVVTTQQDPATLLESIDKDQDALSRRSTDVEIPDPKDIDIVDGYRPFDPMKPIDQDASLSTFLRPYSLNPFTCPRWIFGGAITWPFVRQNQCEGKFSISVMESSQIHKVRPFLNRWLSFTSVDHCFCIIEGTFLLKLKDQTEWTELREGQAIQISARQAFTADLGSEFLRVLVITNGIGIDEMIRRAGREYESTTLPETVNRWDTWDEIRFRSACSEVGALLDC</sequence>
<dbReference type="EMBL" id="LN649229">
    <property type="protein sequence ID" value="CEI67583.1"/>
    <property type="molecule type" value="Genomic_DNA"/>
</dbReference>
<organism evidence="1 2">
    <name type="scientific">Fusarium venenatum</name>
    <dbReference type="NCBI Taxonomy" id="56646"/>
    <lineage>
        <taxon>Eukaryota</taxon>
        <taxon>Fungi</taxon>
        <taxon>Dikarya</taxon>
        <taxon>Ascomycota</taxon>
        <taxon>Pezizomycotina</taxon>
        <taxon>Sordariomycetes</taxon>
        <taxon>Hypocreomycetidae</taxon>
        <taxon>Hypocreales</taxon>
        <taxon>Nectriaceae</taxon>
        <taxon>Fusarium</taxon>
    </lineage>
</organism>
<dbReference type="Gene3D" id="2.60.120.10">
    <property type="entry name" value="Jelly Rolls"/>
    <property type="match status" value="2"/>
</dbReference>
<evidence type="ECO:0000313" key="2">
    <source>
        <dbReference type="Proteomes" id="UP000245910"/>
    </source>
</evidence>
<proteinExistence type="predicted"/>